<dbReference type="RefSeq" id="WP_125041675.1">
    <property type="nucleotide sequence ID" value="NZ_BHWB01000008.1"/>
</dbReference>
<dbReference type="AlphaFoldDB" id="A0A401LW79"/>
<name>A0A401LW79_9BACE</name>
<protein>
    <submittedName>
        <fullName evidence="1">Uncharacterized protein</fullName>
    </submittedName>
</protein>
<accession>A0A401LW79</accession>
<dbReference type="OrthoDB" id="1048462at2"/>
<dbReference type="EMBL" id="BHWB01000008">
    <property type="protein sequence ID" value="GCB35779.1"/>
    <property type="molecule type" value="Genomic_DNA"/>
</dbReference>
<organism evidence="1 2">
    <name type="scientific">Bacteroides faecalis</name>
    <dbReference type="NCBI Taxonomy" id="2447885"/>
    <lineage>
        <taxon>Bacteria</taxon>
        <taxon>Pseudomonadati</taxon>
        <taxon>Bacteroidota</taxon>
        <taxon>Bacteroidia</taxon>
        <taxon>Bacteroidales</taxon>
        <taxon>Bacteroidaceae</taxon>
        <taxon>Bacteroides</taxon>
    </lineage>
</organism>
<gene>
    <name evidence="1" type="ORF">KGMB02408_27240</name>
</gene>
<comment type="caution">
    <text evidence="1">The sequence shown here is derived from an EMBL/GenBank/DDBJ whole genome shotgun (WGS) entry which is preliminary data.</text>
</comment>
<proteinExistence type="predicted"/>
<reference evidence="1 2" key="1">
    <citation type="submission" date="2018-10" db="EMBL/GenBank/DDBJ databases">
        <title>Draft Genome Sequence of Bacteroides sp. KCTC 15687.</title>
        <authorList>
            <person name="Yu S.Y."/>
            <person name="Kim J.S."/>
            <person name="Oh B.S."/>
            <person name="Park S.H."/>
            <person name="Kang S.W."/>
            <person name="Park J.E."/>
            <person name="Choi S.H."/>
            <person name="Han K.I."/>
            <person name="Lee K.C."/>
            <person name="Eom M.K."/>
            <person name="Suh M.K."/>
            <person name="Lee D.H."/>
            <person name="Yoon H."/>
            <person name="Kim B."/>
            <person name="Yang S.J."/>
            <person name="Lee J.S."/>
            <person name="Lee J.H."/>
        </authorList>
    </citation>
    <scope>NUCLEOTIDE SEQUENCE [LARGE SCALE GENOMIC DNA]</scope>
    <source>
        <strain evidence="1 2">KCTC 15687</strain>
    </source>
</reference>
<evidence type="ECO:0000313" key="1">
    <source>
        <dbReference type="EMBL" id="GCB35779.1"/>
    </source>
</evidence>
<evidence type="ECO:0000313" key="2">
    <source>
        <dbReference type="Proteomes" id="UP000288079"/>
    </source>
</evidence>
<keyword evidence="2" id="KW-1185">Reference proteome</keyword>
<sequence length="330" mass="38878">MKKILLFFLMGFFVLSIAYSQSRDNLYKTIPVVRYIPDAFLPAIDGSFIHSIEYLNIYIQDDDTLYVQYRFGELRDYKSKFFAVNHIDTKPFFTPDSVFIVSFRNEAINVPYLPIYRVYGIKKDGKYLFGLLTDGETQLYPFKKMLEVRYGSVEKFKEIYKGYINDRLLTMNEEDSGISIYSDDKNEMVSFLKNDYLIHERHNPTDTMNVVNRFISLVSSYTLLKEGQEKLIRRELMREIRREPDAHPKELKVSAFSFGDIVVYEVDVYYVLYHALPRQQFEEVRRGIINQNKQRLQYISELKLDKGPGLPFVTYDTLIKETADALLGKK</sequence>
<dbReference type="Proteomes" id="UP000288079">
    <property type="component" value="Unassembled WGS sequence"/>
</dbReference>